<keyword evidence="5 6" id="KW-0460">Magnesium</keyword>
<dbReference type="OrthoDB" id="5187599at2"/>
<dbReference type="PROSITE" id="PS00387">
    <property type="entry name" value="PPASE"/>
    <property type="match status" value="1"/>
</dbReference>
<gene>
    <name evidence="6" type="primary">ppa</name>
    <name evidence="7" type="ORF">Ga0061063_2661</name>
</gene>
<dbReference type="CDD" id="cd00412">
    <property type="entry name" value="pyrophosphatase"/>
    <property type="match status" value="1"/>
</dbReference>
<dbReference type="InterPro" id="IPR008162">
    <property type="entry name" value="Pyrophosphatase"/>
</dbReference>
<proteinExistence type="inferred from homology"/>
<dbReference type="NCBIfam" id="NF002317">
    <property type="entry name" value="PRK01250.1"/>
    <property type="match status" value="1"/>
</dbReference>
<comment type="function">
    <text evidence="6">Catalyzes the hydrolysis of inorganic pyrophosphate (PPi) forming two phosphate ions.</text>
</comment>
<dbReference type="EC" id="3.6.1.1" evidence="6"/>
<dbReference type="Pfam" id="PF00719">
    <property type="entry name" value="Pyrophosphatase"/>
    <property type="match status" value="1"/>
</dbReference>
<dbReference type="GO" id="GO:0005737">
    <property type="term" value="C:cytoplasm"/>
    <property type="evidence" value="ECO:0007669"/>
    <property type="project" value="UniProtKB-SubCell"/>
</dbReference>
<keyword evidence="3 6" id="KW-0479">Metal-binding</keyword>
<feature type="binding site" evidence="6">
    <location>
        <position position="30"/>
    </location>
    <ligand>
        <name>substrate</name>
    </ligand>
</feature>
<sequence>MNFERIGPGKDMPNDFNVIIEISANSAPIKYEFDKEYGALCVDRFMSTSMFYPANYGFVPQTLAGDGDPVDVLVVTPFPLPPGVVIRCRALGLIKMEDDGGVDAKLVAVPVEKLCPMYKSIQKLEDLPELLRNQMVHFFEHYKDLEKGKWVKIQGWGTLEDAKTELLEGIERFGKEG</sequence>
<name>A0A0K6H6D1_9NEIS</name>
<keyword evidence="2 6" id="KW-0963">Cytoplasm</keyword>
<comment type="subunit">
    <text evidence="6">Homohexamer.</text>
</comment>
<evidence type="ECO:0000256" key="3">
    <source>
        <dbReference type="ARBA" id="ARBA00022723"/>
    </source>
</evidence>
<feature type="binding site" evidence="6">
    <location>
        <position position="142"/>
    </location>
    <ligand>
        <name>substrate</name>
    </ligand>
</feature>
<dbReference type="SUPFAM" id="SSF50324">
    <property type="entry name" value="Inorganic pyrophosphatase"/>
    <property type="match status" value="1"/>
</dbReference>
<evidence type="ECO:0000256" key="4">
    <source>
        <dbReference type="ARBA" id="ARBA00022801"/>
    </source>
</evidence>
<comment type="catalytic activity">
    <reaction evidence="6">
        <text>diphosphate + H2O = 2 phosphate + H(+)</text>
        <dbReference type="Rhea" id="RHEA:24576"/>
        <dbReference type="ChEBI" id="CHEBI:15377"/>
        <dbReference type="ChEBI" id="CHEBI:15378"/>
        <dbReference type="ChEBI" id="CHEBI:33019"/>
        <dbReference type="ChEBI" id="CHEBI:43474"/>
        <dbReference type="EC" id="3.6.1.1"/>
    </reaction>
</comment>
<protein>
    <recommendedName>
        <fullName evidence="6">Inorganic pyrophosphatase</fullName>
        <ecNumber evidence="6">3.6.1.1</ecNumber>
    </recommendedName>
    <alternativeName>
        <fullName evidence="6">Pyrophosphate phospho-hydrolase</fullName>
        <shortName evidence="6">PPase</shortName>
    </alternativeName>
</protein>
<evidence type="ECO:0000256" key="2">
    <source>
        <dbReference type="ARBA" id="ARBA00022490"/>
    </source>
</evidence>
<dbReference type="Proteomes" id="UP000243535">
    <property type="component" value="Unassembled WGS sequence"/>
</dbReference>
<feature type="binding site" evidence="6">
    <location>
        <position position="103"/>
    </location>
    <ligand>
        <name>Mg(2+)</name>
        <dbReference type="ChEBI" id="CHEBI:18420"/>
        <label>1</label>
    </ligand>
</feature>
<dbReference type="STRING" id="375574.GCA_001418035_02435"/>
<comment type="subcellular location">
    <subcellularLocation>
        <location evidence="6">Cytoplasm</location>
    </subcellularLocation>
</comment>
<dbReference type="GO" id="GO:0006796">
    <property type="term" value="P:phosphate-containing compound metabolic process"/>
    <property type="evidence" value="ECO:0007669"/>
    <property type="project" value="InterPro"/>
</dbReference>
<organism evidence="7 8">
    <name type="scientific">Gulbenkiania indica</name>
    <dbReference type="NCBI Taxonomy" id="375574"/>
    <lineage>
        <taxon>Bacteria</taxon>
        <taxon>Pseudomonadati</taxon>
        <taxon>Pseudomonadota</taxon>
        <taxon>Betaproteobacteria</taxon>
        <taxon>Neisseriales</taxon>
        <taxon>Chromobacteriaceae</taxon>
        <taxon>Gulbenkiania</taxon>
    </lineage>
</organism>
<comment type="cofactor">
    <cofactor evidence="1 6">
        <name>Mg(2+)</name>
        <dbReference type="ChEBI" id="CHEBI:18420"/>
    </cofactor>
</comment>
<feature type="binding site" evidence="6">
    <location>
        <position position="71"/>
    </location>
    <ligand>
        <name>Mg(2+)</name>
        <dbReference type="ChEBI" id="CHEBI:18420"/>
        <label>1</label>
    </ligand>
</feature>
<accession>A0A0K6H6D1</accession>
<dbReference type="Gene3D" id="3.90.80.10">
    <property type="entry name" value="Inorganic pyrophosphatase"/>
    <property type="match status" value="1"/>
</dbReference>
<feature type="binding site" evidence="6">
    <location>
        <position position="66"/>
    </location>
    <ligand>
        <name>Mg(2+)</name>
        <dbReference type="ChEBI" id="CHEBI:18420"/>
        <label>1</label>
    </ligand>
</feature>
<evidence type="ECO:0000256" key="1">
    <source>
        <dbReference type="ARBA" id="ARBA00001946"/>
    </source>
</evidence>
<feature type="binding site" evidence="6">
    <location>
        <position position="44"/>
    </location>
    <ligand>
        <name>substrate</name>
    </ligand>
</feature>
<dbReference type="AlphaFoldDB" id="A0A0K6H6D1"/>
<evidence type="ECO:0000256" key="6">
    <source>
        <dbReference type="HAMAP-Rule" id="MF_00209"/>
    </source>
</evidence>
<reference evidence="8" key="1">
    <citation type="submission" date="2015-08" db="EMBL/GenBank/DDBJ databases">
        <authorList>
            <person name="Varghese N."/>
        </authorList>
    </citation>
    <scope>NUCLEOTIDE SEQUENCE [LARGE SCALE GENOMIC DNA]</scope>
    <source>
        <strain evidence="8">DSM 17901</strain>
    </source>
</reference>
<feature type="binding site" evidence="6">
    <location>
        <position position="71"/>
    </location>
    <ligand>
        <name>Mg(2+)</name>
        <dbReference type="ChEBI" id="CHEBI:18420"/>
        <label>2</label>
    </ligand>
</feature>
<dbReference type="InterPro" id="IPR036649">
    <property type="entry name" value="Pyrophosphatase_sf"/>
</dbReference>
<dbReference type="GO" id="GO:0004427">
    <property type="term" value="F:inorganic diphosphate phosphatase activity"/>
    <property type="evidence" value="ECO:0007669"/>
    <property type="project" value="UniProtKB-UniRule"/>
</dbReference>
<dbReference type="FunFam" id="3.90.80.10:FF:000001">
    <property type="entry name" value="Inorganic pyrophosphatase"/>
    <property type="match status" value="1"/>
</dbReference>
<evidence type="ECO:0000256" key="5">
    <source>
        <dbReference type="ARBA" id="ARBA00022842"/>
    </source>
</evidence>
<dbReference type="PANTHER" id="PTHR10286">
    <property type="entry name" value="INORGANIC PYROPHOSPHATASE"/>
    <property type="match status" value="1"/>
</dbReference>
<dbReference type="EMBL" id="CYHA01000008">
    <property type="protein sequence ID" value="CUA86393.1"/>
    <property type="molecule type" value="Genomic_DNA"/>
</dbReference>
<keyword evidence="8" id="KW-1185">Reference proteome</keyword>
<feature type="binding site" evidence="6">
    <location>
        <position position="56"/>
    </location>
    <ligand>
        <name>substrate</name>
    </ligand>
</feature>
<dbReference type="HAMAP" id="MF_00209">
    <property type="entry name" value="Inorganic_PPase"/>
    <property type="match status" value="1"/>
</dbReference>
<comment type="similarity">
    <text evidence="6">Belongs to the PPase family.</text>
</comment>
<evidence type="ECO:0000313" key="7">
    <source>
        <dbReference type="EMBL" id="CUA86393.1"/>
    </source>
</evidence>
<evidence type="ECO:0000313" key="8">
    <source>
        <dbReference type="Proteomes" id="UP000243535"/>
    </source>
</evidence>
<dbReference type="RefSeq" id="WP_055434416.1">
    <property type="nucleotide sequence ID" value="NZ_CYHA01000008.1"/>
</dbReference>
<dbReference type="GO" id="GO:0000287">
    <property type="term" value="F:magnesium ion binding"/>
    <property type="evidence" value="ECO:0007669"/>
    <property type="project" value="UniProtKB-UniRule"/>
</dbReference>
<keyword evidence="4 6" id="KW-0378">Hydrolase</keyword>